<comment type="caution">
    <text evidence="2">The sequence shown here is derived from an EMBL/GenBank/DDBJ whole genome shotgun (WGS) entry which is preliminary data.</text>
</comment>
<protein>
    <submittedName>
        <fullName evidence="2">Regulatory protein, MerR</fullName>
    </submittedName>
</protein>
<dbReference type="Pfam" id="PF00376">
    <property type="entry name" value="MerR"/>
    <property type="match status" value="1"/>
</dbReference>
<dbReference type="GO" id="GO:0003677">
    <property type="term" value="F:DNA binding"/>
    <property type="evidence" value="ECO:0007669"/>
    <property type="project" value="InterPro"/>
</dbReference>
<name>A0A0G0WTS1_9BACT</name>
<accession>A0A0G0WTS1</accession>
<dbReference type="InterPro" id="IPR009061">
    <property type="entry name" value="DNA-bd_dom_put_sf"/>
</dbReference>
<dbReference type="NCBIfam" id="TIGR01764">
    <property type="entry name" value="excise"/>
    <property type="match status" value="1"/>
</dbReference>
<dbReference type="EMBL" id="LCBU01000047">
    <property type="protein sequence ID" value="KKS16154.1"/>
    <property type="molecule type" value="Genomic_DNA"/>
</dbReference>
<evidence type="ECO:0000259" key="1">
    <source>
        <dbReference type="PROSITE" id="PS50937"/>
    </source>
</evidence>
<organism evidence="2 3">
    <name type="scientific">Candidatus Woesebacteria bacterium GW2011_GWA1_41_7</name>
    <dbReference type="NCBI Taxonomy" id="1618556"/>
    <lineage>
        <taxon>Bacteria</taxon>
        <taxon>Candidatus Woeseibacteriota</taxon>
    </lineage>
</organism>
<proteinExistence type="predicted"/>
<reference evidence="2 3" key="1">
    <citation type="journal article" date="2015" name="Nature">
        <title>rRNA introns, odd ribosomes, and small enigmatic genomes across a large radiation of phyla.</title>
        <authorList>
            <person name="Brown C.T."/>
            <person name="Hug L.A."/>
            <person name="Thomas B.C."/>
            <person name="Sharon I."/>
            <person name="Castelle C.J."/>
            <person name="Singh A."/>
            <person name="Wilkins M.J."/>
            <person name="Williams K.H."/>
            <person name="Banfield J.F."/>
        </authorList>
    </citation>
    <scope>NUCLEOTIDE SEQUENCE [LARGE SCALE GENOMIC DNA]</scope>
</reference>
<dbReference type="PROSITE" id="PS50937">
    <property type="entry name" value="HTH_MERR_2"/>
    <property type="match status" value="1"/>
</dbReference>
<sequence length="158" mass="18234">MADKDLNISEAAKYLGFSIDTLRRWDKSGKLPAKRSEGGHRYYPQTDLELFKRDIFALATEWMLGAPKEPEDAFYCPTSSEFKGRLSKLQSALEKLPDLREYFPLIVATVGEIGNNSFDHNFGNWPDISGIFFTKFEPSCPFFRTYVYTNSFKTINRF</sequence>
<dbReference type="SUPFAM" id="SSF46955">
    <property type="entry name" value="Putative DNA-binding domain"/>
    <property type="match status" value="1"/>
</dbReference>
<evidence type="ECO:0000313" key="3">
    <source>
        <dbReference type="Proteomes" id="UP000033969"/>
    </source>
</evidence>
<dbReference type="InterPro" id="IPR010093">
    <property type="entry name" value="SinI_DNA-bd"/>
</dbReference>
<dbReference type="SMART" id="SM00422">
    <property type="entry name" value="HTH_MERR"/>
    <property type="match status" value="1"/>
</dbReference>
<dbReference type="CDD" id="cd04762">
    <property type="entry name" value="HTH_MerR-trunc"/>
    <property type="match status" value="1"/>
</dbReference>
<dbReference type="GO" id="GO:0006355">
    <property type="term" value="P:regulation of DNA-templated transcription"/>
    <property type="evidence" value="ECO:0007669"/>
    <property type="project" value="InterPro"/>
</dbReference>
<dbReference type="AlphaFoldDB" id="A0A0G0WTS1"/>
<dbReference type="InterPro" id="IPR000551">
    <property type="entry name" value="MerR-type_HTH_dom"/>
</dbReference>
<dbReference type="Gene3D" id="1.10.1660.10">
    <property type="match status" value="1"/>
</dbReference>
<dbReference type="Proteomes" id="UP000033969">
    <property type="component" value="Unassembled WGS sequence"/>
</dbReference>
<feature type="domain" description="HTH merR-type" evidence="1">
    <location>
        <begin position="5"/>
        <end position="53"/>
    </location>
</feature>
<gene>
    <name evidence="2" type="ORF">UU74_C0047G0003</name>
</gene>
<evidence type="ECO:0000313" key="2">
    <source>
        <dbReference type="EMBL" id="KKS16154.1"/>
    </source>
</evidence>